<keyword evidence="7" id="KW-0520">NAD</keyword>
<evidence type="ECO:0000313" key="12">
    <source>
        <dbReference type="EMBL" id="PFH62313.1"/>
    </source>
</evidence>
<keyword evidence="6" id="KW-0408">Iron</keyword>
<dbReference type="PANTHER" id="PTHR43396:SF3">
    <property type="entry name" value="FLAVOHEMOPROTEIN"/>
    <property type="match status" value="1"/>
</dbReference>
<dbReference type="GO" id="GO:0009636">
    <property type="term" value="P:response to toxic substance"/>
    <property type="evidence" value="ECO:0007669"/>
    <property type="project" value="UniProtKB-KW"/>
</dbReference>
<dbReference type="STRING" id="268505.A0A2A9PN36"/>
<evidence type="ECO:0000256" key="2">
    <source>
        <dbReference type="ARBA" id="ARBA00012229"/>
    </source>
</evidence>
<evidence type="ECO:0000256" key="6">
    <source>
        <dbReference type="ARBA" id="ARBA00023004"/>
    </source>
</evidence>
<evidence type="ECO:0000313" key="13">
    <source>
        <dbReference type="Proteomes" id="UP000037136"/>
    </source>
</evidence>
<evidence type="ECO:0000256" key="9">
    <source>
        <dbReference type="ARBA" id="ARBA00049433"/>
    </source>
</evidence>
<evidence type="ECO:0000256" key="1">
    <source>
        <dbReference type="ARBA" id="ARBA00006401"/>
    </source>
</evidence>
<feature type="domain" description="Globin" evidence="10">
    <location>
        <begin position="2"/>
        <end position="139"/>
    </location>
</feature>
<proteinExistence type="inferred from homology"/>
<keyword evidence="5" id="KW-0479">Metal-binding</keyword>
<dbReference type="GO" id="GO:0046210">
    <property type="term" value="P:nitric oxide catabolic process"/>
    <property type="evidence" value="ECO:0007669"/>
    <property type="project" value="TreeGrafter"/>
</dbReference>
<comment type="similarity">
    <text evidence="1">In the C-terminal section; belongs to the flavoprotein pyridine nucleotide cytochrome reductase family.</text>
</comment>
<dbReference type="GO" id="GO:0071949">
    <property type="term" value="F:FAD binding"/>
    <property type="evidence" value="ECO:0007669"/>
    <property type="project" value="TreeGrafter"/>
</dbReference>
<dbReference type="PROSITE" id="PS51384">
    <property type="entry name" value="FAD_FR"/>
    <property type="match status" value="1"/>
</dbReference>
<dbReference type="InterPro" id="IPR009050">
    <property type="entry name" value="Globin-like_sf"/>
</dbReference>
<protein>
    <recommendedName>
        <fullName evidence="2">nitric oxide dioxygenase</fullName>
        <ecNumber evidence="2">1.14.12.17</ecNumber>
    </recommendedName>
</protein>
<dbReference type="AlphaFoldDB" id="A0A2A9PN36"/>
<sequence>MALTAEQIVVVKSTAPVIKEHGRAITNVFYQRIIKAHPELKSIFSLRNQHTGAQQAALAKAVFAYAAYIDNLPVLEDAIQRIAHKHASLFVRPEQYPIVGKFLVDAFAEVLGSALTPDVTEAWTAAYNQLADVLIQQEKNLYEAAGAWNDWRFFLVAKKVQEADDVVSFYLEPKDGRPLPRFLPGQFVSLRIPIPELGSLFQNRQFSLSSSFEDNPELYRISVKREPVESGKTEEQAEGKIPPGLVSNKLYDRYQPGDEVELSHPQGKFVFDVANDAPVILLSLGIGVTPLMSILQAIITRSPEHSSRPVSWIHGARRATAISFRNSIRDVAASHTNVSPLIFVKNVDAGDKEGGEYDVKGRLDMDVAEGRGMLHLANRSTGYYICGPADWMLQTKKWLVTKGVAPEQIHIELFSTGGT</sequence>
<comment type="catalytic activity">
    <reaction evidence="8">
        <text>2 nitric oxide + NADH + 2 O2 = 2 nitrate + NAD(+) + H(+)</text>
        <dbReference type="Rhea" id="RHEA:19469"/>
        <dbReference type="ChEBI" id="CHEBI:15378"/>
        <dbReference type="ChEBI" id="CHEBI:15379"/>
        <dbReference type="ChEBI" id="CHEBI:16480"/>
        <dbReference type="ChEBI" id="CHEBI:17632"/>
        <dbReference type="ChEBI" id="CHEBI:57540"/>
        <dbReference type="ChEBI" id="CHEBI:57945"/>
        <dbReference type="EC" id="1.14.12.17"/>
    </reaction>
</comment>
<dbReference type="Pfam" id="PF00175">
    <property type="entry name" value="NAD_binding_1"/>
    <property type="match status" value="1"/>
</dbReference>
<accession>A0A2A9PN36</accession>
<dbReference type="Gene3D" id="2.40.30.10">
    <property type="entry name" value="Translation factors"/>
    <property type="match status" value="1"/>
</dbReference>
<dbReference type="SUPFAM" id="SSF46458">
    <property type="entry name" value="Globin-like"/>
    <property type="match status" value="1"/>
</dbReference>
<dbReference type="Proteomes" id="UP000037136">
    <property type="component" value="Unassembled WGS sequence"/>
</dbReference>
<evidence type="ECO:0000256" key="8">
    <source>
        <dbReference type="ARBA" id="ARBA00048649"/>
    </source>
</evidence>
<dbReference type="GO" id="GO:0008941">
    <property type="term" value="F:nitric oxide dioxygenase NAD(P)H activity"/>
    <property type="evidence" value="ECO:0007669"/>
    <property type="project" value="UniProtKB-EC"/>
</dbReference>
<dbReference type="CDD" id="cd06184">
    <property type="entry name" value="flavohem_like_fad_nad_binding"/>
    <property type="match status" value="1"/>
</dbReference>
<dbReference type="InterPro" id="IPR001433">
    <property type="entry name" value="OxRdtase_FAD/NAD-bd"/>
</dbReference>
<dbReference type="GO" id="GO:0020037">
    <property type="term" value="F:heme binding"/>
    <property type="evidence" value="ECO:0007669"/>
    <property type="project" value="InterPro"/>
</dbReference>
<dbReference type="InterPro" id="IPR039261">
    <property type="entry name" value="FNR_nucleotide-bd"/>
</dbReference>
<dbReference type="OrthoDB" id="436496at2759"/>
<keyword evidence="3" id="KW-0216">Detoxification</keyword>
<feature type="domain" description="FAD-binding FR-type" evidence="11">
    <location>
        <begin position="149"/>
        <end position="272"/>
    </location>
</feature>
<dbReference type="PANTHER" id="PTHR43396">
    <property type="entry name" value="FLAVOHEMOPROTEIN"/>
    <property type="match status" value="1"/>
</dbReference>
<dbReference type="InterPro" id="IPR017927">
    <property type="entry name" value="FAD-bd_FR_type"/>
</dbReference>
<name>A0A2A9PN36_OPHUN</name>
<evidence type="ECO:0000256" key="4">
    <source>
        <dbReference type="ARBA" id="ARBA00022617"/>
    </source>
</evidence>
<evidence type="ECO:0000256" key="3">
    <source>
        <dbReference type="ARBA" id="ARBA00022575"/>
    </source>
</evidence>
<comment type="caution">
    <text evidence="12">The sequence shown here is derived from an EMBL/GenBank/DDBJ whole genome shotgun (WGS) entry which is preliminary data.</text>
</comment>
<comment type="catalytic activity">
    <reaction evidence="9">
        <text>2 nitric oxide + NADPH + 2 O2 = 2 nitrate + NADP(+) + H(+)</text>
        <dbReference type="Rhea" id="RHEA:19465"/>
        <dbReference type="ChEBI" id="CHEBI:15378"/>
        <dbReference type="ChEBI" id="CHEBI:15379"/>
        <dbReference type="ChEBI" id="CHEBI:16480"/>
        <dbReference type="ChEBI" id="CHEBI:17632"/>
        <dbReference type="ChEBI" id="CHEBI:57783"/>
        <dbReference type="ChEBI" id="CHEBI:58349"/>
        <dbReference type="EC" id="1.14.12.17"/>
    </reaction>
</comment>
<dbReference type="InterPro" id="IPR017938">
    <property type="entry name" value="Riboflavin_synthase-like_b-brl"/>
</dbReference>
<dbReference type="GO" id="GO:0071500">
    <property type="term" value="P:cellular response to nitrosative stress"/>
    <property type="evidence" value="ECO:0007669"/>
    <property type="project" value="TreeGrafter"/>
</dbReference>
<dbReference type="Gene3D" id="3.40.50.80">
    <property type="entry name" value="Nucleotide-binding domain of ferredoxin-NADP reductase (FNR) module"/>
    <property type="match status" value="1"/>
</dbReference>
<dbReference type="InterPro" id="IPR000971">
    <property type="entry name" value="Globin"/>
</dbReference>
<keyword evidence="4" id="KW-0349">Heme</keyword>
<dbReference type="GO" id="GO:0046872">
    <property type="term" value="F:metal ion binding"/>
    <property type="evidence" value="ECO:0007669"/>
    <property type="project" value="UniProtKB-KW"/>
</dbReference>
<dbReference type="SUPFAM" id="SSF63380">
    <property type="entry name" value="Riboflavin synthase domain-like"/>
    <property type="match status" value="1"/>
</dbReference>
<dbReference type="FunFam" id="1.10.490.10:FF:000003">
    <property type="entry name" value="Flavohemoprotein"/>
    <property type="match status" value="1"/>
</dbReference>
<organism evidence="12 13">
    <name type="scientific">Ophiocordyceps unilateralis</name>
    <name type="common">Zombie-ant fungus</name>
    <name type="synonym">Torrubia unilateralis</name>
    <dbReference type="NCBI Taxonomy" id="268505"/>
    <lineage>
        <taxon>Eukaryota</taxon>
        <taxon>Fungi</taxon>
        <taxon>Dikarya</taxon>
        <taxon>Ascomycota</taxon>
        <taxon>Pezizomycotina</taxon>
        <taxon>Sordariomycetes</taxon>
        <taxon>Hypocreomycetidae</taxon>
        <taxon>Hypocreales</taxon>
        <taxon>Ophiocordycipitaceae</taxon>
        <taxon>Ophiocordyceps</taxon>
    </lineage>
</organism>
<dbReference type="EMBL" id="LAZP02000033">
    <property type="protein sequence ID" value="PFH62313.1"/>
    <property type="molecule type" value="Genomic_DNA"/>
</dbReference>
<dbReference type="Gene3D" id="1.10.490.10">
    <property type="entry name" value="Globins"/>
    <property type="match status" value="1"/>
</dbReference>
<dbReference type="Pfam" id="PF00042">
    <property type="entry name" value="Globin"/>
    <property type="match status" value="1"/>
</dbReference>
<evidence type="ECO:0000259" key="10">
    <source>
        <dbReference type="PROSITE" id="PS01033"/>
    </source>
</evidence>
<keyword evidence="13" id="KW-1185">Reference proteome</keyword>
<dbReference type="CDD" id="cd08922">
    <property type="entry name" value="FHb-globin"/>
    <property type="match status" value="1"/>
</dbReference>
<dbReference type="InterPro" id="IPR012292">
    <property type="entry name" value="Globin/Proto"/>
</dbReference>
<reference evidence="12 13" key="2">
    <citation type="journal article" date="2017" name="Sci. Rep.">
        <title>Ant-infecting Ophiocordyceps genomes reveal a high diversity of potential behavioral manipulation genes and a possible major role for enterotoxins.</title>
        <authorList>
            <person name="de Bekker C."/>
            <person name="Ohm R.A."/>
            <person name="Evans H.C."/>
            <person name="Brachmann A."/>
            <person name="Hughes D.P."/>
        </authorList>
    </citation>
    <scope>NUCLEOTIDE SEQUENCE [LARGE SCALE GENOMIC DNA]</scope>
    <source>
        <strain evidence="12 13">SC16a</strain>
    </source>
</reference>
<dbReference type="GO" id="GO:0019825">
    <property type="term" value="F:oxygen binding"/>
    <property type="evidence" value="ECO:0007669"/>
    <property type="project" value="InterPro"/>
</dbReference>
<dbReference type="EC" id="1.14.12.17" evidence="2"/>
<dbReference type="PROSITE" id="PS01033">
    <property type="entry name" value="GLOBIN"/>
    <property type="match status" value="1"/>
</dbReference>
<dbReference type="SUPFAM" id="SSF52343">
    <property type="entry name" value="Ferredoxin reductase-like, C-terminal NADP-linked domain"/>
    <property type="match status" value="1"/>
</dbReference>
<reference evidence="12 13" key="1">
    <citation type="journal article" date="2015" name="BMC Genomics">
        <title>Gene expression during zombie ant biting behavior reflects the complexity underlying fungal parasitic behavioral manipulation.</title>
        <authorList>
            <person name="de Bekker C."/>
            <person name="Ohm R.A."/>
            <person name="Loreto R.G."/>
            <person name="Sebastian A."/>
            <person name="Albert I."/>
            <person name="Merrow M."/>
            <person name="Brachmann A."/>
            <person name="Hughes D.P."/>
        </authorList>
    </citation>
    <scope>NUCLEOTIDE SEQUENCE [LARGE SCALE GENOMIC DNA]</scope>
    <source>
        <strain evidence="12 13">SC16a</strain>
    </source>
</reference>
<evidence type="ECO:0000256" key="5">
    <source>
        <dbReference type="ARBA" id="ARBA00022723"/>
    </source>
</evidence>
<evidence type="ECO:0000259" key="11">
    <source>
        <dbReference type="PROSITE" id="PS51384"/>
    </source>
</evidence>
<evidence type="ECO:0000256" key="7">
    <source>
        <dbReference type="ARBA" id="ARBA00023027"/>
    </source>
</evidence>
<gene>
    <name evidence="12" type="ORF">XA68_14173</name>
</gene>